<dbReference type="AlphaFoldDB" id="A0A645B2Z2"/>
<proteinExistence type="predicted"/>
<comment type="caution">
    <text evidence="2">The sequence shown here is derived from an EMBL/GenBank/DDBJ whole genome shotgun (WGS) entry which is preliminary data.</text>
</comment>
<reference evidence="2" key="1">
    <citation type="submission" date="2019-08" db="EMBL/GenBank/DDBJ databases">
        <authorList>
            <person name="Kucharzyk K."/>
            <person name="Murdoch R.W."/>
            <person name="Higgins S."/>
            <person name="Loffler F."/>
        </authorList>
    </citation>
    <scope>NUCLEOTIDE SEQUENCE</scope>
</reference>
<organism evidence="2">
    <name type="scientific">bioreactor metagenome</name>
    <dbReference type="NCBI Taxonomy" id="1076179"/>
    <lineage>
        <taxon>unclassified sequences</taxon>
        <taxon>metagenomes</taxon>
        <taxon>ecological metagenomes</taxon>
    </lineage>
</organism>
<sequence length="137" mass="15981">MYHVVEDPKFNVPYLTGPEYQLIDEYSPSSTREDWQKTAANYAMHTTDKSKLVIKPSGEWNTSKILFDNGHVEHWLNGEKVLEFEAWSDDWFARKNNGKWKDAPDYGLSKKGVICLQDHGSAAWFRNLKIRQLPTLY</sequence>
<evidence type="ECO:0000313" key="2">
    <source>
        <dbReference type="EMBL" id="MPM59757.1"/>
    </source>
</evidence>
<dbReference type="GO" id="GO:0016787">
    <property type="term" value="F:hydrolase activity"/>
    <property type="evidence" value="ECO:0007669"/>
    <property type="project" value="InterPro"/>
</dbReference>
<dbReference type="Pfam" id="PF06439">
    <property type="entry name" value="3keto-disac_hyd"/>
    <property type="match status" value="1"/>
</dbReference>
<dbReference type="InterPro" id="IPR010496">
    <property type="entry name" value="AL/BT2_dom"/>
</dbReference>
<evidence type="ECO:0000259" key="1">
    <source>
        <dbReference type="Pfam" id="PF06439"/>
    </source>
</evidence>
<accession>A0A645B2Z2</accession>
<feature type="domain" description="3-keto-alpha-glucoside-1,2-lyase/3-keto-2-hydroxy-glucal hydratase" evidence="1">
    <location>
        <begin position="4"/>
        <end position="131"/>
    </location>
</feature>
<dbReference type="Gene3D" id="2.60.120.560">
    <property type="entry name" value="Exo-inulinase, domain 1"/>
    <property type="match status" value="1"/>
</dbReference>
<gene>
    <name evidence="2" type="ORF">SDC9_106603</name>
</gene>
<name>A0A645B2Z2_9ZZZZ</name>
<protein>
    <recommendedName>
        <fullName evidence="1">3-keto-alpha-glucoside-1,2-lyase/3-keto-2-hydroxy-glucal hydratase domain-containing protein</fullName>
    </recommendedName>
</protein>
<dbReference type="EMBL" id="VSSQ01017443">
    <property type="protein sequence ID" value="MPM59757.1"/>
    <property type="molecule type" value="Genomic_DNA"/>
</dbReference>